<proteinExistence type="predicted"/>
<feature type="region of interest" description="Disordered" evidence="1">
    <location>
        <begin position="67"/>
        <end position="91"/>
    </location>
</feature>
<evidence type="ECO:0000256" key="1">
    <source>
        <dbReference type="SAM" id="MobiDB-lite"/>
    </source>
</evidence>
<feature type="region of interest" description="Disordered" evidence="1">
    <location>
        <begin position="1"/>
        <end position="35"/>
    </location>
</feature>
<reference evidence="2" key="1">
    <citation type="submission" date="2023-09" db="UniProtKB">
        <authorList>
            <consortium name="Ensembl"/>
        </authorList>
    </citation>
    <scope>IDENTIFICATION</scope>
</reference>
<name>A0A8C0X906_CASCN</name>
<dbReference type="AlphaFoldDB" id="A0A8C0X906"/>
<organism evidence="2">
    <name type="scientific">Castor canadensis</name>
    <name type="common">American beaver</name>
    <dbReference type="NCBI Taxonomy" id="51338"/>
    <lineage>
        <taxon>Eukaryota</taxon>
        <taxon>Metazoa</taxon>
        <taxon>Chordata</taxon>
        <taxon>Craniata</taxon>
        <taxon>Vertebrata</taxon>
        <taxon>Euteleostomi</taxon>
        <taxon>Mammalia</taxon>
        <taxon>Eutheria</taxon>
        <taxon>Euarchontoglires</taxon>
        <taxon>Glires</taxon>
        <taxon>Rodentia</taxon>
        <taxon>Castorimorpha</taxon>
        <taxon>Castoridae</taxon>
        <taxon>Castor</taxon>
    </lineage>
</organism>
<dbReference type="Ensembl" id="ENSCCNT00000025563.1">
    <property type="protein sequence ID" value="ENSCCNP00000019739.1"/>
    <property type="gene ID" value="ENSCCNG00000019814.1"/>
</dbReference>
<accession>A0A8C0X906</accession>
<protein>
    <submittedName>
        <fullName evidence="2">Uncharacterized protein</fullName>
    </submittedName>
</protein>
<evidence type="ECO:0000313" key="2">
    <source>
        <dbReference type="Ensembl" id="ENSCCNP00000019739.1"/>
    </source>
</evidence>
<sequence>MNAIHTKEPLLTSHLQSPPGHRQDRSNKPGSETPIVQNLPLATGYHYSLWLCKIKDLDAGGLGLEAVKRGRGKKRKEKNPLTRCCSSVHSE</sequence>